<evidence type="ECO:0008006" key="6">
    <source>
        <dbReference type="Google" id="ProtNLM"/>
    </source>
</evidence>
<evidence type="ECO:0000313" key="4">
    <source>
        <dbReference type="EnsemblPlants" id="KRH48502"/>
    </source>
</evidence>
<reference evidence="3 4" key="1">
    <citation type="journal article" date="2010" name="Nature">
        <title>Genome sequence of the palaeopolyploid soybean.</title>
        <authorList>
            <person name="Schmutz J."/>
            <person name="Cannon S.B."/>
            <person name="Schlueter J."/>
            <person name="Ma J."/>
            <person name="Mitros T."/>
            <person name="Nelson W."/>
            <person name="Hyten D.L."/>
            <person name="Song Q."/>
            <person name="Thelen J.J."/>
            <person name="Cheng J."/>
            <person name="Xu D."/>
            <person name="Hellsten U."/>
            <person name="May G.D."/>
            <person name="Yu Y."/>
            <person name="Sakurai T."/>
            <person name="Umezawa T."/>
            <person name="Bhattacharyya M.K."/>
            <person name="Sandhu D."/>
            <person name="Valliyodan B."/>
            <person name="Lindquist E."/>
            <person name="Peto M."/>
            <person name="Grant D."/>
            <person name="Shu S."/>
            <person name="Goodstein D."/>
            <person name="Barry K."/>
            <person name="Futrell-Griggs M."/>
            <person name="Abernathy B."/>
            <person name="Du J."/>
            <person name="Tian Z."/>
            <person name="Zhu L."/>
            <person name="Gill N."/>
            <person name="Joshi T."/>
            <person name="Libault M."/>
            <person name="Sethuraman A."/>
            <person name="Zhang X.-C."/>
            <person name="Shinozaki K."/>
            <person name="Nguyen H.T."/>
            <person name="Wing R.A."/>
            <person name="Cregan P."/>
            <person name="Specht J."/>
            <person name="Grimwood J."/>
            <person name="Rokhsar D."/>
            <person name="Stacey G."/>
            <person name="Shoemaker R.C."/>
            <person name="Jackson S.A."/>
        </authorList>
    </citation>
    <scope>NUCLEOTIDE SEQUENCE [LARGE SCALE GENOMIC DNA]</scope>
    <source>
        <strain evidence="4">cv. Williams 82</strain>
        <tissue evidence="3">Callus</tissue>
    </source>
</reference>
<dbReference type="PANTHER" id="PTHR46710">
    <property type="entry name" value="ARM REPEAT PROTEIN INTERACTING WITH ABF2"/>
    <property type="match status" value="1"/>
</dbReference>
<dbReference type="SMART" id="SM00185">
    <property type="entry name" value="ARM"/>
    <property type="match status" value="3"/>
</dbReference>
<dbReference type="Proteomes" id="UP000008827">
    <property type="component" value="Chromosome 7"/>
</dbReference>
<dbReference type="Gene3D" id="1.25.10.10">
    <property type="entry name" value="Leucine-rich Repeat Variant"/>
    <property type="match status" value="1"/>
</dbReference>
<name>A0A0R0J265_SOYBN</name>
<dbReference type="InterPro" id="IPR011989">
    <property type="entry name" value="ARM-like"/>
</dbReference>
<dbReference type="PANTHER" id="PTHR46710:SF11">
    <property type="entry name" value="ARMADILLO BTB ARABIDOPSIS PROTEIN 1"/>
    <property type="match status" value="1"/>
</dbReference>
<dbReference type="InterPro" id="IPR044282">
    <property type="entry name" value="ABAP1/ARIA"/>
</dbReference>
<dbReference type="Gramene" id="KRH48502">
    <property type="protein sequence ID" value="KRH48502"/>
    <property type="gene ID" value="GLYMA_07G093200"/>
</dbReference>
<dbReference type="SUPFAM" id="SSF48371">
    <property type="entry name" value="ARM repeat"/>
    <property type="match status" value="1"/>
</dbReference>
<protein>
    <recommendedName>
        <fullName evidence="6">Armadillo repeat-containing domain-containing protein</fullName>
    </recommendedName>
</protein>
<sequence>MALGTLAFQNDDNKNQIVECKALPTLVLMLRSEDITIHYVAVDVIRKLVNSSPNIKKEVLLARDLQPVLCLLSSRCSEIQTMAAFLLCQFATDSDCKVHVSQRGAIPLLVDLLKSPNALLQEVSTFALWRLAKDSHNQASIAHNGGIETAKSS</sequence>
<organism evidence="3">
    <name type="scientific">Glycine max</name>
    <name type="common">Soybean</name>
    <name type="synonym">Glycine hispida</name>
    <dbReference type="NCBI Taxonomy" id="3847"/>
    <lineage>
        <taxon>Eukaryota</taxon>
        <taxon>Viridiplantae</taxon>
        <taxon>Streptophyta</taxon>
        <taxon>Embryophyta</taxon>
        <taxon>Tracheophyta</taxon>
        <taxon>Spermatophyta</taxon>
        <taxon>Magnoliopsida</taxon>
        <taxon>eudicotyledons</taxon>
        <taxon>Gunneridae</taxon>
        <taxon>Pentapetalae</taxon>
        <taxon>rosids</taxon>
        <taxon>fabids</taxon>
        <taxon>Fabales</taxon>
        <taxon>Fabaceae</taxon>
        <taxon>Papilionoideae</taxon>
        <taxon>50 kb inversion clade</taxon>
        <taxon>NPAAA clade</taxon>
        <taxon>indigoferoid/millettioid clade</taxon>
        <taxon>Phaseoleae</taxon>
        <taxon>Glycine</taxon>
        <taxon>Glycine subgen. Soja</taxon>
    </lineage>
</organism>
<dbReference type="InterPro" id="IPR000225">
    <property type="entry name" value="Armadillo"/>
</dbReference>
<accession>A0A0R0J265</accession>
<reference evidence="4" key="2">
    <citation type="submission" date="2018-02" db="UniProtKB">
        <authorList>
            <consortium name="EnsemblPlants"/>
        </authorList>
    </citation>
    <scope>IDENTIFICATION</scope>
    <source>
        <strain evidence="4">Williams 82</strain>
    </source>
</reference>
<dbReference type="PROSITE" id="PS50176">
    <property type="entry name" value="ARM_REPEAT"/>
    <property type="match status" value="1"/>
</dbReference>
<evidence type="ECO:0000256" key="2">
    <source>
        <dbReference type="PROSITE-ProRule" id="PRU00259"/>
    </source>
</evidence>
<evidence type="ECO:0000313" key="5">
    <source>
        <dbReference type="Proteomes" id="UP000008827"/>
    </source>
</evidence>
<evidence type="ECO:0000256" key="1">
    <source>
        <dbReference type="ARBA" id="ARBA00022737"/>
    </source>
</evidence>
<dbReference type="Pfam" id="PF00514">
    <property type="entry name" value="Arm"/>
    <property type="match status" value="2"/>
</dbReference>
<reference evidence="3" key="3">
    <citation type="submission" date="2018-07" db="EMBL/GenBank/DDBJ databases">
        <title>WGS assembly of Glycine max.</title>
        <authorList>
            <person name="Schmutz J."/>
            <person name="Cannon S."/>
            <person name="Schlueter J."/>
            <person name="Ma J."/>
            <person name="Mitros T."/>
            <person name="Nelson W."/>
            <person name="Hyten D."/>
            <person name="Song Q."/>
            <person name="Thelen J."/>
            <person name="Cheng J."/>
            <person name="Xu D."/>
            <person name="Hellsten U."/>
            <person name="May G."/>
            <person name="Yu Y."/>
            <person name="Sakurai T."/>
            <person name="Umezawa T."/>
            <person name="Bhattacharyya M."/>
            <person name="Sandhu D."/>
            <person name="Valliyodan B."/>
            <person name="Lindquist E."/>
            <person name="Peto M."/>
            <person name="Grant D."/>
            <person name="Shu S."/>
            <person name="Goodstein D."/>
            <person name="Barry K."/>
            <person name="Futrell-Griggs M."/>
            <person name="Abernathy B."/>
            <person name="Du J."/>
            <person name="Tian Z."/>
            <person name="Zhu L."/>
            <person name="Gill N."/>
            <person name="Joshi T."/>
            <person name="Libault M."/>
            <person name="Sethuraman A."/>
            <person name="Zhang X."/>
            <person name="Shinozaki K."/>
            <person name="Nguyen H."/>
            <person name="Wing R."/>
            <person name="Cregan P."/>
            <person name="Specht J."/>
            <person name="Grimwood J."/>
            <person name="Rokhsar D."/>
            <person name="Stacey G."/>
            <person name="Shoemaker R."/>
            <person name="Jackson S."/>
        </authorList>
    </citation>
    <scope>NUCLEOTIDE SEQUENCE</scope>
    <source>
        <tissue evidence="3">Callus</tissue>
    </source>
</reference>
<dbReference type="EnsemblPlants" id="KRH48502">
    <property type="protein sequence ID" value="KRH48502"/>
    <property type="gene ID" value="GLYMA_07G093200"/>
</dbReference>
<dbReference type="EMBL" id="CM000840">
    <property type="protein sequence ID" value="KRH48502.1"/>
    <property type="molecule type" value="Genomic_DNA"/>
</dbReference>
<keyword evidence="5" id="KW-1185">Reference proteome</keyword>
<keyword evidence="1" id="KW-0677">Repeat</keyword>
<gene>
    <name evidence="4" type="primary">LOC106799437</name>
    <name evidence="3" type="ORF">GLYMA_07G093200</name>
</gene>
<proteinExistence type="predicted"/>
<dbReference type="SMR" id="A0A0R0J265"/>
<feature type="repeat" description="ARM" evidence="2">
    <location>
        <begin position="104"/>
        <end position="146"/>
    </location>
</feature>
<dbReference type="AlphaFoldDB" id="A0A0R0J265"/>
<dbReference type="RefSeq" id="XP_040872886.1">
    <property type="nucleotide sequence ID" value="XM_041016952.1"/>
</dbReference>
<dbReference type="InterPro" id="IPR016024">
    <property type="entry name" value="ARM-type_fold"/>
</dbReference>
<dbReference type="GeneID" id="106799437"/>
<dbReference type="OMA" id="NQASIAH"/>
<evidence type="ECO:0000313" key="3">
    <source>
        <dbReference type="EMBL" id="KRH48502.1"/>
    </source>
</evidence>